<reference evidence="1" key="1">
    <citation type="submission" date="2020-09" db="EMBL/GenBank/DDBJ databases">
        <title>A novel bacterium of genus Paenibacillus, isolated from South China Sea.</title>
        <authorList>
            <person name="Huang H."/>
            <person name="Mo K."/>
            <person name="Hu Y."/>
        </authorList>
    </citation>
    <scope>NUCLEOTIDE SEQUENCE</scope>
    <source>
        <strain evidence="1">IB182493</strain>
    </source>
</reference>
<dbReference type="Proteomes" id="UP000632125">
    <property type="component" value="Unassembled WGS sequence"/>
</dbReference>
<sequence>MEFVEGAGGLRRLAGRRDFFDVENPLTDRCLPAAPAMIGLPLSLVRLAASGKHKPTGWLLDIGGPSCARLGNRGGRPGVPAASRP</sequence>
<accession>A0A927CMK4</accession>
<name>A0A927CMK4_9BACL</name>
<organism evidence="1 2">
    <name type="scientific">Paenibacillus arenilitoris</name>
    <dbReference type="NCBI Taxonomy" id="2772299"/>
    <lineage>
        <taxon>Bacteria</taxon>
        <taxon>Bacillati</taxon>
        <taxon>Bacillota</taxon>
        <taxon>Bacilli</taxon>
        <taxon>Bacillales</taxon>
        <taxon>Paenibacillaceae</taxon>
        <taxon>Paenibacillus</taxon>
    </lineage>
</organism>
<gene>
    <name evidence="1" type="ORF">IDH41_10075</name>
</gene>
<evidence type="ECO:0000313" key="1">
    <source>
        <dbReference type="EMBL" id="MBD2868926.1"/>
    </source>
</evidence>
<protein>
    <submittedName>
        <fullName evidence="1">Uncharacterized protein</fullName>
    </submittedName>
</protein>
<dbReference type="AlphaFoldDB" id="A0A927CMK4"/>
<feature type="non-terminal residue" evidence="1">
    <location>
        <position position="85"/>
    </location>
</feature>
<dbReference type="EMBL" id="JACXIY010000012">
    <property type="protein sequence ID" value="MBD2868926.1"/>
    <property type="molecule type" value="Genomic_DNA"/>
</dbReference>
<dbReference type="RefSeq" id="WP_190860597.1">
    <property type="nucleotide sequence ID" value="NZ_JACXIY010000012.1"/>
</dbReference>
<comment type="caution">
    <text evidence="1">The sequence shown here is derived from an EMBL/GenBank/DDBJ whole genome shotgun (WGS) entry which is preliminary data.</text>
</comment>
<keyword evidence="2" id="KW-1185">Reference proteome</keyword>
<evidence type="ECO:0000313" key="2">
    <source>
        <dbReference type="Proteomes" id="UP000632125"/>
    </source>
</evidence>
<proteinExistence type="predicted"/>